<dbReference type="GO" id="GO:0005524">
    <property type="term" value="F:ATP binding"/>
    <property type="evidence" value="ECO:0007669"/>
    <property type="project" value="UniProtKB-UniRule"/>
</dbReference>
<dbReference type="Ensembl" id="ENSPNAT00000028320.2">
    <property type="protein sequence ID" value="ENSPNAP00000035385.2"/>
    <property type="gene ID" value="ENSPNAG00000025336.2"/>
</dbReference>
<keyword evidence="3" id="KW-0472">Membrane</keyword>
<dbReference type="SUPFAM" id="SSF56112">
    <property type="entry name" value="Protein kinase-like (PK-like)"/>
    <property type="match status" value="1"/>
</dbReference>
<dbReference type="FunFam" id="1.10.510.10:FF:000140">
    <property type="entry name" value="Platelet-derived growth factor receptor beta"/>
    <property type="match status" value="1"/>
</dbReference>
<keyword evidence="16" id="KW-1185">Reference proteome</keyword>
<keyword evidence="11" id="KW-0675">Receptor</keyword>
<dbReference type="PANTHER" id="PTHR24416">
    <property type="entry name" value="TYROSINE-PROTEIN KINASE RECEPTOR"/>
    <property type="match status" value="1"/>
</dbReference>
<evidence type="ECO:0000256" key="6">
    <source>
        <dbReference type="ARBA" id="ARBA00022741"/>
    </source>
</evidence>
<evidence type="ECO:0000256" key="11">
    <source>
        <dbReference type="ARBA" id="ARBA00023170"/>
    </source>
</evidence>
<dbReference type="GO" id="GO:0004714">
    <property type="term" value="F:transmembrane receptor protein tyrosine kinase activity"/>
    <property type="evidence" value="ECO:0007669"/>
    <property type="project" value="UniProtKB-EC"/>
</dbReference>
<comment type="subcellular location">
    <subcellularLocation>
        <location evidence="1">Cell membrane</location>
        <topology evidence="1">Single-pass type I membrane protein</topology>
    </subcellularLocation>
</comment>
<organism evidence="15 16">
    <name type="scientific">Pygocentrus nattereri</name>
    <name type="common">Red-bellied piranha</name>
    <dbReference type="NCBI Taxonomy" id="42514"/>
    <lineage>
        <taxon>Eukaryota</taxon>
        <taxon>Metazoa</taxon>
        <taxon>Chordata</taxon>
        <taxon>Craniata</taxon>
        <taxon>Vertebrata</taxon>
        <taxon>Euteleostomi</taxon>
        <taxon>Actinopterygii</taxon>
        <taxon>Neopterygii</taxon>
        <taxon>Teleostei</taxon>
        <taxon>Ostariophysi</taxon>
        <taxon>Characiformes</taxon>
        <taxon>Characoidei</taxon>
        <taxon>Pygocentrus</taxon>
    </lineage>
</organism>
<dbReference type="InterPro" id="IPR001824">
    <property type="entry name" value="Tyr_kinase_rcpt_3_CS"/>
</dbReference>
<accession>A0A3B4EHP9</accession>
<dbReference type="GeneTree" id="ENSGT00940000167274"/>
<keyword evidence="3" id="KW-1003">Cell membrane</keyword>
<dbReference type="GO" id="GO:0030183">
    <property type="term" value="P:B cell differentiation"/>
    <property type="evidence" value="ECO:0007669"/>
    <property type="project" value="TreeGrafter"/>
</dbReference>
<dbReference type="GO" id="GO:0030225">
    <property type="term" value="P:macrophage differentiation"/>
    <property type="evidence" value="ECO:0007669"/>
    <property type="project" value="Ensembl"/>
</dbReference>
<dbReference type="InterPro" id="IPR017441">
    <property type="entry name" value="Protein_kinase_ATP_BS"/>
</dbReference>
<keyword evidence="7" id="KW-0418">Kinase</keyword>
<keyword evidence="6 13" id="KW-0547">Nucleotide-binding</keyword>
<evidence type="ECO:0000256" key="12">
    <source>
        <dbReference type="ARBA" id="ARBA00051243"/>
    </source>
</evidence>
<evidence type="ECO:0000256" key="2">
    <source>
        <dbReference type="ARBA" id="ARBA00011902"/>
    </source>
</evidence>
<dbReference type="PROSITE" id="PS00240">
    <property type="entry name" value="RECEPTOR_TYR_KIN_III"/>
    <property type="match status" value="1"/>
</dbReference>
<dbReference type="InterPro" id="IPR020635">
    <property type="entry name" value="Tyr_kinase_cat_dom"/>
</dbReference>
<evidence type="ECO:0000256" key="3">
    <source>
        <dbReference type="ARBA" id="ARBA00022475"/>
    </source>
</evidence>
<dbReference type="PROSITE" id="PS00109">
    <property type="entry name" value="PROTEIN_KINASE_TYR"/>
    <property type="match status" value="1"/>
</dbReference>
<evidence type="ECO:0000256" key="10">
    <source>
        <dbReference type="ARBA" id="ARBA00023137"/>
    </source>
</evidence>
<sequence length="555" mass="64036">MWKETSGNLQEFPDSGQFCQKKILFFKACSEVNNHNVQCCLTNLDGSYCSEPITVKSCTFMFHMYTYLYDEVLIHLYLIMTSHWKVYTMTMLCCSPLGLLRLHGTDMGPSDNDYIYIDFRDFKYDQKWEFPRENLELGKVLGSGAFGMVVQATAYGISKPGVSMQVAVKMLKDKHQAVEKEALMSELKMLTHLGHHTNIVNLLGACTGTGPIYLIFQYCCHGDLLNYLKNRRENFYKSLADAFNKDRFSGLYQNYQRKRNSSEFTQSDDISYMHMSPVTKEREDEDMQTLTYDDLLSFSYQVAKGMEFLSYKNCIHRDLAARNILVTQGRLVKIGDFGLSRDIENDSNYVVRGNARLPVKWMAPESIFKGTYTMQSDVWAYGILLWEIFSLGVTPYPGIKVDNNFYVMIERGFQMERPYYASESVYNVMCRCWALESRDRPCFSKLVAFMEYQLTDVEEQVIPSSTVCKRPEFVCYFGLRNLILHHVFLQLYYNVGGQKNSDSVYKNAPVILQRAETVEEEVVCQSALTDSSCKTEIVEEDPDTKDETVETETCI</sequence>
<proteinExistence type="predicted"/>
<dbReference type="GO" id="GO:0043235">
    <property type="term" value="C:receptor complex"/>
    <property type="evidence" value="ECO:0007669"/>
    <property type="project" value="TreeGrafter"/>
</dbReference>
<name>A0A3B4EHP9_PYGNA</name>
<dbReference type="Gene3D" id="1.10.510.10">
    <property type="entry name" value="Transferase(Phosphotransferase) domain 1"/>
    <property type="match status" value="1"/>
</dbReference>
<evidence type="ECO:0000256" key="5">
    <source>
        <dbReference type="ARBA" id="ARBA00022679"/>
    </source>
</evidence>
<dbReference type="PROSITE" id="PS50011">
    <property type="entry name" value="PROTEIN_KINASE_DOM"/>
    <property type="match status" value="1"/>
</dbReference>
<protein>
    <recommendedName>
        <fullName evidence="2">receptor protein-tyrosine kinase</fullName>
        <ecNumber evidence="2">2.7.10.1</ecNumber>
    </recommendedName>
</protein>
<reference evidence="15" key="3">
    <citation type="submission" date="2025-09" db="UniProtKB">
        <authorList>
            <consortium name="Ensembl"/>
        </authorList>
    </citation>
    <scope>IDENTIFICATION</scope>
</reference>
<feature type="domain" description="Protein kinase" evidence="14">
    <location>
        <begin position="135"/>
        <end position="453"/>
    </location>
</feature>
<dbReference type="STRING" id="42514.ENSPNAP00000035385"/>
<keyword evidence="8 13" id="KW-0067">ATP-binding</keyword>
<dbReference type="InterPro" id="IPR000719">
    <property type="entry name" value="Prot_kinase_dom"/>
</dbReference>
<evidence type="ECO:0000256" key="1">
    <source>
        <dbReference type="ARBA" id="ARBA00004251"/>
    </source>
</evidence>
<dbReference type="EC" id="2.7.10.1" evidence="2"/>
<evidence type="ECO:0000256" key="8">
    <source>
        <dbReference type="ARBA" id="ARBA00022840"/>
    </source>
</evidence>
<dbReference type="InterPro" id="IPR011009">
    <property type="entry name" value="Kinase-like_dom_sf"/>
</dbReference>
<evidence type="ECO:0000256" key="9">
    <source>
        <dbReference type="ARBA" id="ARBA00022843"/>
    </source>
</evidence>
<dbReference type="GO" id="GO:0019838">
    <property type="term" value="F:growth factor binding"/>
    <property type="evidence" value="ECO:0007669"/>
    <property type="project" value="TreeGrafter"/>
</dbReference>
<evidence type="ECO:0000313" key="15">
    <source>
        <dbReference type="Ensembl" id="ENSPNAP00000035385.2"/>
    </source>
</evidence>
<dbReference type="AlphaFoldDB" id="A0A3B4EHP9"/>
<dbReference type="Proteomes" id="UP001501920">
    <property type="component" value="Chromosome 24"/>
</dbReference>
<dbReference type="InterPro" id="IPR008266">
    <property type="entry name" value="Tyr_kinase_AS"/>
</dbReference>
<dbReference type="GO" id="GO:0061515">
    <property type="term" value="P:myeloid cell development"/>
    <property type="evidence" value="ECO:0007669"/>
    <property type="project" value="Ensembl"/>
</dbReference>
<keyword evidence="5" id="KW-0808">Transferase</keyword>
<reference evidence="15 16" key="1">
    <citation type="submission" date="2020-10" db="EMBL/GenBank/DDBJ databases">
        <title>Pygocentrus nattereri (red-bellied piranha) genome, fPygNat1, primary haplotype.</title>
        <authorList>
            <person name="Myers G."/>
            <person name="Meyer A."/>
            <person name="Karagic N."/>
            <person name="Pippel M."/>
            <person name="Winkler S."/>
            <person name="Tracey A."/>
            <person name="Wood J."/>
            <person name="Formenti G."/>
            <person name="Howe K."/>
            <person name="Fedrigo O."/>
            <person name="Jarvis E.D."/>
        </authorList>
    </citation>
    <scope>NUCLEOTIDE SEQUENCE [LARGE SCALE GENOMIC DNA]</scope>
</reference>
<dbReference type="InterPro" id="IPR001245">
    <property type="entry name" value="Ser-Thr/Tyr_kinase_cat_dom"/>
</dbReference>
<keyword evidence="4" id="KW-0597">Phosphoprotein</keyword>
<dbReference type="GO" id="GO:0007169">
    <property type="term" value="P:cell surface receptor protein tyrosine kinase signaling pathway"/>
    <property type="evidence" value="ECO:0007669"/>
    <property type="project" value="InterPro"/>
</dbReference>
<dbReference type="FunFam" id="3.30.200.20:FF:000366">
    <property type="entry name" value="receptor-type tyrosine-protein kinase FLT3"/>
    <property type="match status" value="1"/>
</dbReference>
<comment type="catalytic activity">
    <reaction evidence="12">
        <text>L-tyrosyl-[protein] + ATP = O-phospho-L-tyrosyl-[protein] + ADP + H(+)</text>
        <dbReference type="Rhea" id="RHEA:10596"/>
        <dbReference type="Rhea" id="RHEA-COMP:10136"/>
        <dbReference type="Rhea" id="RHEA-COMP:20101"/>
        <dbReference type="ChEBI" id="CHEBI:15378"/>
        <dbReference type="ChEBI" id="CHEBI:30616"/>
        <dbReference type="ChEBI" id="CHEBI:46858"/>
        <dbReference type="ChEBI" id="CHEBI:61978"/>
        <dbReference type="ChEBI" id="CHEBI:456216"/>
        <dbReference type="EC" id="2.7.10.1"/>
    </reaction>
</comment>
<reference evidence="15" key="2">
    <citation type="submission" date="2025-08" db="UniProtKB">
        <authorList>
            <consortium name="Ensembl"/>
        </authorList>
    </citation>
    <scope>IDENTIFICATION</scope>
</reference>
<dbReference type="GO" id="GO:0005886">
    <property type="term" value="C:plasma membrane"/>
    <property type="evidence" value="ECO:0007669"/>
    <property type="project" value="UniProtKB-SubCell"/>
</dbReference>
<feature type="binding site" evidence="13">
    <location>
        <position position="169"/>
    </location>
    <ligand>
        <name>ATP</name>
        <dbReference type="ChEBI" id="CHEBI:30616"/>
    </ligand>
</feature>
<evidence type="ECO:0000256" key="7">
    <source>
        <dbReference type="ARBA" id="ARBA00022777"/>
    </source>
</evidence>
<evidence type="ECO:0000313" key="16">
    <source>
        <dbReference type="Proteomes" id="UP001501920"/>
    </source>
</evidence>
<dbReference type="Pfam" id="PF07714">
    <property type="entry name" value="PK_Tyr_Ser-Thr"/>
    <property type="match status" value="1"/>
</dbReference>
<dbReference type="PROSITE" id="PS00107">
    <property type="entry name" value="PROTEIN_KINASE_ATP"/>
    <property type="match status" value="1"/>
</dbReference>
<evidence type="ECO:0000259" key="14">
    <source>
        <dbReference type="PROSITE" id="PS50011"/>
    </source>
</evidence>
<keyword evidence="9" id="KW-0832">Ubl conjugation</keyword>
<keyword evidence="10" id="KW-0829">Tyrosine-protein kinase</keyword>
<dbReference type="Gene3D" id="3.30.200.20">
    <property type="entry name" value="Phosphorylase Kinase, domain 1"/>
    <property type="match status" value="1"/>
</dbReference>
<dbReference type="GO" id="GO:0019221">
    <property type="term" value="P:cytokine-mediated signaling pathway"/>
    <property type="evidence" value="ECO:0007669"/>
    <property type="project" value="TreeGrafter"/>
</dbReference>
<dbReference type="InterPro" id="IPR050122">
    <property type="entry name" value="RTK"/>
</dbReference>
<dbReference type="PANTHER" id="PTHR24416:SF356">
    <property type="entry name" value="RECEPTOR-TYPE TYROSINE-PROTEIN KINASE FLT3"/>
    <property type="match status" value="1"/>
</dbReference>
<dbReference type="SMART" id="SM00219">
    <property type="entry name" value="TyrKc"/>
    <property type="match status" value="1"/>
</dbReference>
<evidence type="ECO:0000256" key="13">
    <source>
        <dbReference type="PROSITE-ProRule" id="PRU10141"/>
    </source>
</evidence>
<evidence type="ECO:0000256" key="4">
    <source>
        <dbReference type="ARBA" id="ARBA00022553"/>
    </source>
</evidence>
<dbReference type="OMA" id="VYKVMCR"/>